<dbReference type="Pfam" id="PF25088">
    <property type="entry name" value="GPKOW_C"/>
    <property type="match status" value="1"/>
</dbReference>
<organism evidence="7 8">
    <name type="scientific">Cercopithifilaria johnstoni</name>
    <dbReference type="NCBI Taxonomy" id="2874296"/>
    <lineage>
        <taxon>Eukaryota</taxon>
        <taxon>Metazoa</taxon>
        <taxon>Ecdysozoa</taxon>
        <taxon>Nematoda</taxon>
        <taxon>Chromadorea</taxon>
        <taxon>Rhabditida</taxon>
        <taxon>Spirurina</taxon>
        <taxon>Spiruromorpha</taxon>
        <taxon>Filarioidea</taxon>
        <taxon>Onchocercidae</taxon>
        <taxon>Cercopithifilaria</taxon>
    </lineage>
</organism>
<keyword evidence="3" id="KW-0677">Repeat</keyword>
<dbReference type="InterPro" id="IPR000467">
    <property type="entry name" value="G_patch_dom"/>
</dbReference>
<evidence type="ECO:0000313" key="7">
    <source>
        <dbReference type="EMBL" id="CAG9539766.1"/>
    </source>
</evidence>
<dbReference type="InterPro" id="IPR045166">
    <property type="entry name" value="Spp2-like"/>
</dbReference>
<dbReference type="GO" id="GO:0000398">
    <property type="term" value="P:mRNA splicing, via spliceosome"/>
    <property type="evidence" value="ECO:0007669"/>
    <property type="project" value="InterPro"/>
</dbReference>
<keyword evidence="4" id="KW-0539">Nucleus</keyword>
<evidence type="ECO:0000259" key="6">
    <source>
        <dbReference type="PROSITE" id="PS50174"/>
    </source>
</evidence>
<dbReference type="SMART" id="SM00739">
    <property type="entry name" value="KOW"/>
    <property type="match status" value="2"/>
</dbReference>
<evidence type="ECO:0000313" key="8">
    <source>
        <dbReference type="Proteomes" id="UP000746747"/>
    </source>
</evidence>
<sequence length="448" mass="50283">MVFASKHSCSSGMSHISKYLSCQKSSDVKFTISAEKRNVASVSNNNVLRTESDGSDDDIEDTVNGSKRQRLTLIRNGQIVEPGGIHESKNSIVIPMVKQKDWRIERLLHMKSEGKLNEEELAKLNLLTEAASSSILENTNKVDGQINEVLSNVDADYDSVPIEVFGLAVLRGCGWHEGEGIGKTNKRVVPLQISSRRPKGLGLGAAIVSKSTNNNSDAEKLNSLKKASLVKITGGIYRNLYGRIESFDEDNASVIVRLALGDKNVRVSHYAVISVTNEEYERKGKNIAKHSHDGKHSNGEIESKDEMRMSQGKNYEKQKSEIVKPNRKDMWARPELKVRFIDKRFKNGKLYNEKVRILDAADRENCAVEDSSGNKYFQINEQWLETVIPREKGTRLMVVNGPFRGNIAVLEARDKKNHMVFARLITTNEIITVCFDDVCEYLGSFDEF</sequence>
<evidence type="ECO:0000256" key="5">
    <source>
        <dbReference type="SAM" id="MobiDB-lite"/>
    </source>
</evidence>
<keyword evidence="8" id="KW-1185">Reference proteome</keyword>
<evidence type="ECO:0000256" key="4">
    <source>
        <dbReference type="ARBA" id="ARBA00023242"/>
    </source>
</evidence>
<dbReference type="SMART" id="SM00443">
    <property type="entry name" value="G_patch"/>
    <property type="match status" value="1"/>
</dbReference>
<comment type="similarity">
    <text evidence="2">Belongs to the MOS2 family.</text>
</comment>
<evidence type="ECO:0000256" key="1">
    <source>
        <dbReference type="ARBA" id="ARBA00004123"/>
    </source>
</evidence>
<dbReference type="AlphaFoldDB" id="A0A8J2Q3T3"/>
<dbReference type="InterPro" id="IPR041994">
    <property type="entry name" value="GPKOW_KOW2"/>
</dbReference>
<accession>A0A8J2Q3T3</accession>
<dbReference type="Pfam" id="PF12656">
    <property type="entry name" value="G-patch_2"/>
    <property type="match status" value="1"/>
</dbReference>
<dbReference type="InterPro" id="IPR005824">
    <property type="entry name" value="KOW"/>
</dbReference>
<dbReference type="PANTHER" id="PTHR15818">
    <property type="entry name" value="G PATCH AND KOW-CONTAINING"/>
    <property type="match status" value="1"/>
</dbReference>
<evidence type="ECO:0000256" key="2">
    <source>
        <dbReference type="ARBA" id="ARBA00010966"/>
    </source>
</evidence>
<dbReference type="CDD" id="cd13153">
    <property type="entry name" value="KOW_GPKOW_B"/>
    <property type="match status" value="1"/>
</dbReference>
<dbReference type="Proteomes" id="UP000746747">
    <property type="component" value="Unassembled WGS sequence"/>
</dbReference>
<dbReference type="GO" id="GO:0003676">
    <property type="term" value="F:nucleic acid binding"/>
    <property type="evidence" value="ECO:0007669"/>
    <property type="project" value="InterPro"/>
</dbReference>
<dbReference type="GO" id="GO:0005681">
    <property type="term" value="C:spliceosomal complex"/>
    <property type="evidence" value="ECO:0007669"/>
    <property type="project" value="TreeGrafter"/>
</dbReference>
<dbReference type="InterPro" id="IPR014722">
    <property type="entry name" value="Rib_uL2_dom2"/>
</dbReference>
<feature type="region of interest" description="Disordered" evidence="5">
    <location>
        <begin position="45"/>
        <end position="64"/>
    </location>
</feature>
<reference evidence="7" key="1">
    <citation type="submission" date="2021-09" db="EMBL/GenBank/DDBJ databases">
        <authorList>
            <consortium name="Pathogen Informatics"/>
        </authorList>
    </citation>
    <scope>NUCLEOTIDE SEQUENCE</scope>
</reference>
<comment type="subcellular location">
    <subcellularLocation>
        <location evidence="1">Nucleus</location>
    </subcellularLocation>
</comment>
<dbReference type="InterPro" id="IPR026822">
    <property type="entry name" value="Spp2/MOS2_G-patch"/>
</dbReference>
<feature type="domain" description="G-patch" evidence="6">
    <location>
        <begin position="162"/>
        <end position="208"/>
    </location>
</feature>
<dbReference type="Gene3D" id="2.30.30.30">
    <property type="match status" value="1"/>
</dbReference>
<name>A0A8J2Q3T3_9BILA</name>
<dbReference type="OrthoDB" id="5577072at2759"/>
<evidence type="ECO:0000256" key="3">
    <source>
        <dbReference type="ARBA" id="ARBA00022737"/>
    </source>
</evidence>
<feature type="region of interest" description="Disordered" evidence="5">
    <location>
        <begin position="285"/>
        <end position="322"/>
    </location>
</feature>
<dbReference type="EMBL" id="CAKAEH010001839">
    <property type="protein sequence ID" value="CAG9539766.1"/>
    <property type="molecule type" value="Genomic_DNA"/>
</dbReference>
<gene>
    <name evidence="7" type="ORF">CJOHNSTONI_LOCUS9338</name>
</gene>
<dbReference type="PANTHER" id="PTHR15818:SF2">
    <property type="entry name" value="G-PATCH DOMAIN AND KOW MOTIFS-CONTAINING PROTEIN"/>
    <property type="match status" value="1"/>
</dbReference>
<dbReference type="PROSITE" id="PS50174">
    <property type="entry name" value="G_PATCH"/>
    <property type="match status" value="1"/>
</dbReference>
<comment type="caution">
    <text evidence="7">The sequence shown here is derived from an EMBL/GenBank/DDBJ whole genome shotgun (WGS) entry which is preliminary data.</text>
</comment>
<protein>
    <recommendedName>
        <fullName evidence="6">G-patch domain-containing protein</fullName>
    </recommendedName>
</protein>
<proteinExistence type="inferred from homology"/>